<comment type="caution">
    <text evidence="2">The sequence shown here is derived from an EMBL/GenBank/DDBJ whole genome shotgun (WGS) entry which is preliminary data.</text>
</comment>
<gene>
    <name evidence="2" type="ORF">DX908_00765</name>
</gene>
<dbReference type="Proteomes" id="UP000264589">
    <property type="component" value="Unassembled WGS sequence"/>
</dbReference>
<dbReference type="EMBL" id="QUQO01000001">
    <property type="protein sequence ID" value="RFB03942.1"/>
    <property type="molecule type" value="Genomic_DNA"/>
</dbReference>
<accession>A0A371RES3</accession>
<evidence type="ECO:0000256" key="1">
    <source>
        <dbReference type="SAM" id="SignalP"/>
    </source>
</evidence>
<dbReference type="AlphaFoldDB" id="A0A371RES3"/>
<dbReference type="InterPro" id="IPR019225">
    <property type="entry name" value="DUF2155"/>
</dbReference>
<dbReference type="InParanoid" id="A0A371RES3"/>
<name>A0A371RES3_9PROT</name>
<proteinExistence type="predicted"/>
<organism evidence="2 3">
    <name type="scientific">Parvularcula marina</name>
    <dbReference type="NCBI Taxonomy" id="2292771"/>
    <lineage>
        <taxon>Bacteria</taxon>
        <taxon>Pseudomonadati</taxon>
        <taxon>Pseudomonadota</taxon>
        <taxon>Alphaproteobacteria</taxon>
        <taxon>Parvularculales</taxon>
        <taxon>Parvularculaceae</taxon>
        <taxon>Parvularcula</taxon>
    </lineage>
</organism>
<feature type="chain" id="PRO_5016588120" evidence="1">
    <location>
        <begin position="23"/>
        <end position="246"/>
    </location>
</feature>
<feature type="signal peptide" evidence="1">
    <location>
        <begin position="1"/>
        <end position="22"/>
    </location>
</feature>
<keyword evidence="1" id="KW-0732">Signal</keyword>
<evidence type="ECO:0000313" key="2">
    <source>
        <dbReference type="EMBL" id="RFB03942.1"/>
    </source>
</evidence>
<sequence>MGMIRVLALLTACAALGFPALAAQDDPAPEGTESQEPQGLRSLQDSLDLSLGDEVEMGWTSIPRPLPEEGDAPLTELERLSKSRSGVTFGLDLYNSRADNPLQAVSVTLRALDKITATYKDIEIPIGEEAVFGPLTLLPRTCDKRPPEETPETTVFLEVYAGENDVTLQRARTARNGEADAPAEEETMRSSSIVLPGEDTETAGDDIQGDALFRGWMFASSPSLNAIEHPVYDVWVIDCKMVDPGI</sequence>
<evidence type="ECO:0000313" key="3">
    <source>
        <dbReference type="Proteomes" id="UP000264589"/>
    </source>
</evidence>
<dbReference type="Pfam" id="PF09923">
    <property type="entry name" value="DUF2155"/>
    <property type="match status" value="1"/>
</dbReference>
<protein>
    <submittedName>
        <fullName evidence="2">DUF2155 domain-containing protein</fullName>
    </submittedName>
</protein>
<keyword evidence="3" id="KW-1185">Reference proteome</keyword>
<reference evidence="2 3" key="1">
    <citation type="submission" date="2018-08" db="EMBL/GenBank/DDBJ databases">
        <title>Parvularcula sp. SM1705, isolated from surface water of the South Sea China.</title>
        <authorList>
            <person name="Sun L."/>
        </authorList>
    </citation>
    <scope>NUCLEOTIDE SEQUENCE [LARGE SCALE GENOMIC DNA]</scope>
    <source>
        <strain evidence="2 3">SM1705</strain>
    </source>
</reference>